<organism evidence="17 18">
    <name type="scientific">Paraburkholderia diazotrophica</name>
    <dbReference type="NCBI Taxonomy" id="667676"/>
    <lineage>
        <taxon>Bacteria</taxon>
        <taxon>Pseudomonadati</taxon>
        <taxon>Pseudomonadota</taxon>
        <taxon>Betaproteobacteria</taxon>
        <taxon>Burkholderiales</taxon>
        <taxon>Burkholderiaceae</taxon>
        <taxon>Paraburkholderia</taxon>
    </lineage>
</organism>
<dbReference type="EMBL" id="FNYE01000009">
    <property type="protein sequence ID" value="SEJ33782.1"/>
    <property type="molecule type" value="Genomic_DNA"/>
</dbReference>
<evidence type="ECO:0000256" key="3">
    <source>
        <dbReference type="ARBA" id="ARBA00022475"/>
    </source>
</evidence>
<keyword evidence="7 14" id="KW-0812">Transmembrane</keyword>
<dbReference type="InterPro" id="IPR006290">
    <property type="entry name" value="CztS_silS_copS"/>
</dbReference>
<dbReference type="OrthoDB" id="9786919at2"/>
<comment type="catalytic activity">
    <reaction evidence="1 14">
        <text>ATP + protein L-histidine = ADP + protein N-phospho-L-histidine.</text>
        <dbReference type="EC" id="2.7.13.3"/>
    </reaction>
</comment>
<feature type="transmembrane region" description="Helical" evidence="14">
    <location>
        <begin position="12"/>
        <end position="35"/>
    </location>
</feature>
<accession>A0A1H6Y9B6</accession>
<dbReference type="Gene3D" id="3.30.565.10">
    <property type="entry name" value="Histidine kinase-like ATPase, C-terminal domain"/>
    <property type="match status" value="1"/>
</dbReference>
<sequence>MIRSNRSIGRRLALLFALVALTVFTLVDTGLFLVLRSQLEQRLRESLDSRTEVARIIVHHAINRDKWRFAQEKLTDMTPRDGTSVYSISSAAPLFNYGHPVTGRVVAQWPGGYARVADNGTGHDLLTRTLTLVPNGERPQVQLQVATSYAPAERALREFSLALAALSALGAIGASLLSYWVTRIGLAPLRRLTVDASEVSADNRSQRLRTTELPYELNDLAHSFNGALERLDEAYVRLESFNADVAHELRTPVTILIGQTQVALTRNRSVDDLRRTLQSNLEEFERMRDIINDMLFLARADQGERATELVEVSLAAEIARTVEFLEMPMEEAQVLAELHGDAVARVNRSLFGRACANLLINAIHHCTPGSSIAVTISREAGRVWIAVANPGEPILPDVLDHVFDRFYRAELSRTNSRENHGLGLAIVKAVAEMHGGFVFAHSLDGVNTFGFSIRSVDRARSPKTDVVEKEAPVASRTIASASAPLKSP</sequence>
<dbReference type="EC" id="2.7.13.3" evidence="14"/>
<dbReference type="InterPro" id="IPR003594">
    <property type="entry name" value="HATPase_dom"/>
</dbReference>
<evidence type="ECO:0000313" key="18">
    <source>
        <dbReference type="Proteomes" id="UP000198866"/>
    </source>
</evidence>
<dbReference type="STRING" id="667676.SAMN05192539_1009148"/>
<dbReference type="Pfam" id="PF02518">
    <property type="entry name" value="HATPase_c"/>
    <property type="match status" value="1"/>
</dbReference>
<keyword evidence="11 14" id="KW-1133">Transmembrane helix</keyword>
<dbReference type="InterPro" id="IPR003661">
    <property type="entry name" value="HisK_dim/P_dom"/>
</dbReference>
<dbReference type="GO" id="GO:0005524">
    <property type="term" value="F:ATP binding"/>
    <property type="evidence" value="ECO:0007669"/>
    <property type="project" value="UniProtKB-KW"/>
</dbReference>
<dbReference type="InterPro" id="IPR003660">
    <property type="entry name" value="HAMP_dom"/>
</dbReference>
<evidence type="ECO:0000259" key="16">
    <source>
        <dbReference type="PROSITE" id="PS50885"/>
    </source>
</evidence>
<dbReference type="InterPro" id="IPR050428">
    <property type="entry name" value="TCS_sensor_his_kinase"/>
</dbReference>
<dbReference type="Gene3D" id="1.10.287.130">
    <property type="match status" value="1"/>
</dbReference>
<dbReference type="PRINTS" id="PR00344">
    <property type="entry name" value="BCTRLSENSOR"/>
</dbReference>
<name>A0A1H6Y9B6_9BURK</name>
<dbReference type="Proteomes" id="UP000198866">
    <property type="component" value="Unassembled WGS sequence"/>
</dbReference>
<evidence type="ECO:0000256" key="7">
    <source>
        <dbReference type="ARBA" id="ARBA00022692"/>
    </source>
</evidence>
<evidence type="ECO:0000256" key="9">
    <source>
        <dbReference type="ARBA" id="ARBA00022777"/>
    </source>
</evidence>
<keyword evidence="5" id="KW-0597">Phosphoprotein</keyword>
<dbReference type="InterPro" id="IPR036890">
    <property type="entry name" value="HATPase_C_sf"/>
</dbReference>
<keyword evidence="13 14" id="KW-0472">Membrane</keyword>
<keyword evidence="4 14" id="KW-0997">Cell inner membrane</keyword>
<protein>
    <recommendedName>
        <fullName evidence="14">Sensor protein</fullName>
        <ecNumber evidence="14">2.7.13.3</ecNumber>
    </recommendedName>
</protein>
<dbReference type="RefSeq" id="WP_090865975.1">
    <property type="nucleotide sequence ID" value="NZ_FNYE01000009.1"/>
</dbReference>
<dbReference type="PANTHER" id="PTHR45436">
    <property type="entry name" value="SENSOR HISTIDINE KINASE YKOH"/>
    <property type="match status" value="1"/>
</dbReference>
<dbReference type="AlphaFoldDB" id="A0A1H6Y9B6"/>
<dbReference type="Pfam" id="PF00512">
    <property type="entry name" value="HisKA"/>
    <property type="match status" value="1"/>
</dbReference>
<dbReference type="Pfam" id="PF00672">
    <property type="entry name" value="HAMP"/>
    <property type="match status" value="1"/>
</dbReference>
<gene>
    <name evidence="17" type="ORF">SAMN05192539_1009148</name>
</gene>
<evidence type="ECO:0000256" key="6">
    <source>
        <dbReference type="ARBA" id="ARBA00022679"/>
    </source>
</evidence>
<keyword evidence="8 14" id="KW-0547">Nucleotide-binding</keyword>
<evidence type="ECO:0000256" key="1">
    <source>
        <dbReference type="ARBA" id="ARBA00000085"/>
    </source>
</evidence>
<evidence type="ECO:0000256" key="5">
    <source>
        <dbReference type="ARBA" id="ARBA00022553"/>
    </source>
</evidence>
<evidence type="ECO:0000256" key="13">
    <source>
        <dbReference type="ARBA" id="ARBA00023136"/>
    </source>
</evidence>
<dbReference type="Gene3D" id="6.10.340.10">
    <property type="match status" value="1"/>
</dbReference>
<dbReference type="PROSITE" id="PS50885">
    <property type="entry name" value="HAMP"/>
    <property type="match status" value="1"/>
</dbReference>
<feature type="domain" description="HAMP" evidence="16">
    <location>
        <begin position="183"/>
        <end position="236"/>
    </location>
</feature>
<dbReference type="InterPro" id="IPR005467">
    <property type="entry name" value="His_kinase_dom"/>
</dbReference>
<keyword evidence="10 14" id="KW-0067">ATP-binding</keyword>
<dbReference type="CDD" id="cd00082">
    <property type="entry name" value="HisKA"/>
    <property type="match status" value="1"/>
</dbReference>
<evidence type="ECO:0000256" key="14">
    <source>
        <dbReference type="RuleBase" id="RU364088"/>
    </source>
</evidence>
<reference evidence="18" key="1">
    <citation type="submission" date="2016-10" db="EMBL/GenBank/DDBJ databases">
        <authorList>
            <person name="Varghese N."/>
            <person name="Submissions S."/>
        </authorList>
    </citation>
    <scope>NUCLEOTIDE SEQUENCE [LARGE SCALE GENOMIC DNA]</scope>
    <source>
        <strain evidence="18">LMG 26031</strain>
    </source>
</reference>
<dbReference type="GO" id="GO:0000155">
    <property type="term" value="F:phosphorelay sensor kinase activity"/>
    <property type="evidence" value="ECO:0007669"/>
    <property type="project" value="InterPro"/>
</dbReference>
<keyword evidence="3 14" id="KW-1003">Cell membrane</keyword>
<evidence type="ECO:0000256" key="8">
    <source>
        <dbReference type="ARBA" id="ARBA00022741"/>
    </source>
</evidence>
<dbReference type="SMART" id="SM00387">
    <property type="entry name" value="HATPase_c"/>
    <property type="match status" value="1"/>
</dbReference>
<comment type="subcellular location">
    <subcellularLocation>
        <location evidence="2 14">Cell inner membrane</location>
    </subcellularLocation>
</comment>
<dbReference type="SMART" id="SM00304">
    <property type="entry name" value="HAMP"/>
    <property type="match status" value="1"/>
</dbReference>
<evidence type="ECO:0000256" key="2">
    <source>
        <dbReference type="ARBA" id="ARBA00004533"/>
    </source>
</evidence>
<dbReference type="PROSITE" id="PS50109">
    <property type="entry name" value="HIS_KIN"/>
    <property type="match status" value="1"/>
</dbReference>
<dbReference type="SUPFAM" id="SSF55874">
    <property type="entry name" value="ATPase domain of HSP90 chaperone/DNA topoisomerase II/histidine kinase"/>
    <property type="match status" value="1"/>
</dbReference>
<evidence type="ECO:0000259" key="15">
    <source>
        <dbReference type="PROSITE" id="PS50109"/>
    </source>
</evidence>
<dbReference type="SUPFAM" id="SSF47384">
    <property type="entry name" value="Homodimeric domain of signal transducing histidine kinase"/>
    <property type="match status" value="1"/>
</dbReference>
<dbReference type="InterPro" id="IPR036097">
    <property type="entry name" value="HisK_dim/P_sf"/>
</dbReference>
<dbReference type="SMART" id="SM00388">
    <property type="entry name" value="HisKA"/>
    <property type="match status" value="1"/>
</dbReference>
<comment type="function">
    <text evidence="14">Member of a two-component regulatory system.</text>
</comment>
<keyword evidence="12 14" id="KW-0902">Two-component regulatory system</keyword>
<dbReference type="PANTHER" id="PTHR45436:SF9">
    <property type="entry name" value="SENSOR PROTEIN"/>
    <property type="match status" value="1"/>
</dbReference>
<keyword evidence="9 14" id="KW-0418">Kinase</keyword>
<dbReference type="CDD" id="cd00075">
    <property type="entry name" value="HATPase"/>
    <property type="match status" value="1"/>
</dbReference>
<proteinExistence type="predicted"/>
<evidence type="ECO:0000313" key="17">
    <source>
        <dbReference type="EMBL" id="SEJ33782.1"/>
    </source>
</evidence>
<evidence type="ECO:0000256" key="10">
    <source>
        <dbReference type="ARBA" id="ARBA00022840"/>
    </source>
</evidence>
<keyword evidence="18" id="KW-1185">Reference proteome</keyword>
<dbReference type="GO" id="GO:0005886">
    <property type="term" value="C:plasma membrane"/>
    <property type="evidence" value="ECO:0007669"/>
    <property type="project" value="UniProtKB-SubCell"/>
</dbReference>
<evidence type="ECO:0000256" key="11">
    <source>
        <dbReference type="ARBA" id="ARBA00022989"/>
    </source>
</evidence>
<evidence type="ECO:0000256" key="12">
    <source>
        <dbReference type="ARBA" id="ARBA00023012"/>
    </source>
</evidence>
<dbReference type="InterPro" id="IPR004358">
    <property type="entry name" value="Sig_transdc_His_kin-like_C"/>
</dbReference>
<keyword evidence="6 14" id="KW-0808">Transferase</keyword>
<dbReference type="FunFam" id="1.10.287.130:FF:000001">
    <property type="entry name" value="Two-component sensor histidine kinase"/>
    <property type="match status" value="1"/>
</dbReference>
<feature type="domain" description="Histidine kinase" evidence="15">
    <location>
        <begin position="244"/>
        <end position="457"/>
    </location>
</feature>
<evidence type="ECO:0000256" key="4">
    <source>
        <dbReference type="ARBA" id="ARBA00022519"/>
    </source>
</evidence>
<dbReference type="NCBIfam" id="TIGR01386">
    <property type="entry name" value="cztS_silS_copS"/>
    <property type="match status" value="1"/>
</dbReference>